<dbReference type="Gene3D" id="3.50.50.60">
    <property type="entry name" value="FAD/NAD(P)-binding domain"/>
    <property type="match status" value="1"/>
</dbReference>
<keyword evidence="5 10" id="KW-0949">S-adenosyl-L-methionine</keyword>
<dbReference type="InterPro" id="IPR023032">
    <property type="entry name" value="tRNA_MAMT_biosynth_bifunc_MnmC"/>
</dbReference>
<comment type="caution">
    <text evidence="13">The sequence shown here is derived from an EMBL/GenBank/DDBJ whole genome shotgun (WGS) entry which is preliminary data.</text>
</comment>
<dbReference type="InterPro" id="IPR029063">
    <property type="entry name" value="SAM-dependent_MTases_sf"/>
</dbReference>
<protein>
    <recommendedName>
        <fullName evidence="10">tRNA 5-methylaminomethyl-2-thiouridine biosynthesis bifunctional protein MnmC</fullName>
        <shortName evidence="10">tRNA mnm(5)s(2)U biosynthesis bifunctional protein</shortName>
    </recommendedName>
    <domain>
        <recommendedName>
            <fullName evidence="10">tRNA (mnm(5)s(2)U34)-methyltransferase</fullName>
            <ecNumber evidence="10">2.1.1.61</ecNumber>
        </recommendedName>
    </domain>
    <domain>
        <recommendedName>
            <fullName evidence="10">FAD-dependent cmnm(5)s(2)U34 oxidoreductase</fullName>
            <ecNumber evidence="10">1.5.-.-</ecNumber>
        </recommendedName>
    </domain>
</protein>
<dbReference type="AlphaFoldDB" id="K6Y5E3"/>
<comment type="similarity">
    <text evidence="10">In the N-terminal section; belongs to the methyltransferase superfamily. tRNA (mnm(5)s(2)U34)-methyltransferase family.</text>
</comment>
<dbReference type="GO" id="GO:0005737">
    <property type="term" value="C:cytoplasm"/>
    <property type="evidence" value="ECO:0007669"/>
    <property type="project" value="UniProtKB-SubCell"/>
</dbReference>
<keyword evidence="2 10" id="KW-0489">Methyltransferase</keyword>
<dbReference type="NCBIfam" id="NF033855">
    <property type="entry name" value="tRNA_MNMC2"/>
    <property type="match status" value="1"/>
</dbReference>
<dbReference type="SUPFAM" id="SSF51905">
    <property type="entry name" value="FAD/NAD(P)-binding domain"/>
    <property type="match status" value="1"/>
</dbReference>
<evidence type="ECO:0000313" key="13">
    <source>
        <dbReference type="EMBL" id="GAC13462.1"/>
    </source>
</evidence>
<dbReference type="Pfam" id="PF01266">
    <property type="entry name" value="DAO"/>
    <property type="match status" value="1"/>
</dbReference>
<evidence type="ECO:0000256" key="4">
    <source>
        <dbReference type="ARBA" id="ARBA00022679"/>
    </source>
</evidence>
<comment type="catalytic activity">
    <reaction evidence="10">
        <text>5-aminomethyl-2-thiouridine(34) in tRNA + S-adenosyl-L-methionine = 5-methylaminomethyl-2-thiouridine(34) in tRNA + S-adenosyl-L-homocysteine + H(+)</text>
        <dbReference type="Rhea" id="RHEA:19569"/>
        <dbReference type="Rhea" id="RHEA-COMP:10195"/>
        <dbReference type="Rhea" id="RHEA-COMP:10197"/>
        <dbReference type="ChEBI" id="CHEBI:15378"/>
        <dbReference type="ChEBI" id="CHEBI:57856"/>
        <dbReference type="ChEBI" id="CHEBI:59789"/>
        <dbReference type="ChEBI" id="CHEBI:74454"/>
        <dbReference type="ChEBI" id="CHEBI:74455"/>
        <dbReference type="EC" id="2.1.1.61"/>
    </reaction>
</comment>
<dbReference type="NCBIfam" id="TIGR03197">
    <property type="entry name" value="MnmC_Cterm"/>
    <property type="match status" value="1"/>
</dbReference>
<evidence type="ECO:0000256" key="9">
    <source>
        <dbReference type="ARBA" id="ARBA00023268"/>
    </source>
</evidence>
<feature type="region of interest" description="FAD-dependent cmnm(5)s(2)U34 oxidoreductase" evidence="10">
    <location>
        <begin position="253"/>
        <end position="655"/>
    </location>
</feature>
<dbReference type="GO" id="GO:0016645">
    <property type="term" value="F:oxidoreductase activity, acting on the CH-NH group of donors"/>
    <property type="evidence" value="ECO:0007669"/>
    <property type="project" value="InterPro"/>
</dbReference>
<dbReference type="Pfam" id="PF05430">
    <property type="entry name" value="Methyltransf_30"/>
    <property type="match status" value="1"/>
</dbReference>
<feature type="region of interest" description="tRNA (mnm(5)s(2)U34)-methyltransferase" evidence="10">
    <location>
        <begin position="1"/>
        <end position="223"/>
    </location>
</feature>
<dbReference type="Proteomes" id="UP000006334">
    <property type="component" value="Unassembled WGS sequence"/>
</dbReference>
<keyword evidence="14" id="KW-1185">Reference proteome</keyword>
<evidence type="ECO:0000256" key="6">
    <source>
        <dbReference type="ARBA" id="ARBA00022694"/>
    </source>
</evidence>
<dbReference type="InterPro" id="IPR047785">
    <property type="entry name" value="tRNA_MNMC2"/>
</dbReference>
<keyword evidence="1 10" id="KW-0963">Cytoplasm</keyword>
<dbReference type="GO" id="GO:0050660">
    <property type="term" value="F:flavin adenine dinucleotide binding"/>
    <property type="evidence" value="ECO:0007669"/>
    <property type="project" value="UniProtKB-UniRule"/>
</dbReference>
<comment type="function">
    <text evidence="10">Catalyzes the last two steps in the biosynthesis of 5-methylaminomethyl-2-thiouridine (mnm(5)s(2)U) at the wobble position (U34) in tRNA. Catalyzes the FAD-dependent demodification of cmnm(5)s(2)U34 to nm(5)s(2)U34, followed by the transfer of a methyl group from S-adenosyl-L-methionine to nm(5)s(2)U34, to form mnm(5)s(2)U34.</text>
</comment>
<feature type="domain" description="MnmC-like methyltransferase" evidence="12">
    <location>
        <begin position="96"/>
        <end position="220"/>
    </location>
</feature>
<dbReference type="Gene3D" id="3.30.9.10">
    <property type="entry name" value="D-Amino Acid Oxidase, subunit A, domain 2"/>
    <property type="match status" value="1"/>
</dbReference>
<accession>K6Y5E3</accession>
<evidence type="ECO:0000259" key="12">
    <source>
        <dbReference type="Pfam" id="PF05430"/>
    </source>
</evidence>
<keyword evidence="6 10" id="KW-0819">tRNA processing</keyword>
<dbReference type="NCBIfam" id="NF002481">
    <property type="entry name" value="PRK01747.1-2"/>
    <property type="match status" value="1"/>
</dbReference>
<dbReference type="EC" id="1.5.-.-" evidence="10"/>
<dbReference type="InterPro" id="IPR017610">
    <property type="entry name" value="tRNA_S-uridine_synth_MnmC_C"/>
</dbReference>
<proteinExistence type="inferred from homology"/>
<evidence type="ECO:0000313" key="14">
    <source>
        <dbReference type="Proteomes" id="UP000006334"/>
    </source>
</evidence>
<dbReference type="HAMAP" id="MF_01102">
    <property type="entry name" value="MnmC"/>
    <property type="match status" value="1"/>
</dbReference>
<dbReference type="InterPro" id="IPR006076">
    <property type="entry name" value="FAD-dep_OxRdtase"/>
</dbReference>
<comment type="subcellular location">
    <subcellularLocation>
        <location evidence="10">Cytoplasm</location>
    </subcellularLocation>
</comment>
<evidence type="ECO:0000256" key="8">
    <source>
        <dbReference type="ARBA" id="ARBA00023002"/>
    </source>
</evidence>
<keyword evidence="8 10" id="KW-0560">Oxidoreductase</keyword>
<gene>
    <name evidence="10 13" type="primary">mnmC</name>
    <name evidence="13" type="ORF">GLIP_0817</name>
</gene>
<dbReference type="STRING" id="1127673.GLIP_0817"/>
<name>K6Y5E3_9ALTE</name>
<dbReference type="GO" id="GO:0032259">
    <property type="term" value="P:methylation"/>
    <property type="evidence" value="ECO:0007669"/>
    <property type="project" value="UniProtKB-KW"/>
</dbReference>
<dbReference type="PANTHER" id="PTHR13847:SF283">
    <property type="entry name" value="TRNA 5-METHYLAMINOMETHYL-2-THIOURIDINE BIOSYNTHESIS BIFUNCTIONAL PROTEIN MNMC"/>
    <property type="match status" value="1"/>
</dbReference>
<dbReference type="EMBL" id="BAEN01000021">
    <property type="protein sequence ID" value="GAC13462.1"/>
    <property type="molecule type" value="Genomic_DNA"/>
</dbReference>
<evidence type="ECO:0000256" key="7">
    <source>
        <dbReference type="ARBA" id="ARBA00022827"/>
    </source>
</evidence>
<reference evidence="13 14" key="1">
    <citation type="journal article" date="2017" name="Antonie Van Leeuwenhoek">
        <title>Rhizobium rhizosphaerae sp. nov., a novel species isolated from rice rhizosphere.</title>
        <authorList>
            <person name="Zhao J.J."/>
            <person name="Zhang J."/>
            <person name="Zhang R.J."/>
            <person name="Zhang C.W."/>
            <person name="Yin H.Q."/>
            <person name="Zhang X.X."/>
        </authorList>
    </citation>
    <scope>NUCLEOTIDE SEQUENCE [LARGE SCALE GENOMIC DNA]</scope>
    <source>
        <strain evidence="13 14">E3</strain>
    </source>
</reference>
<comment type="cofactor">
    <cofactor evidence="10">
        <name>FAD</name>
        <dbReference type="ChEBI" id="CHEBI:57692"/>
    </cofactor>
</comment>
<dbReference type="eggNOG" id="COG0665">
    <property type="taxonomic scope" value="Bacteria"/>
</dbReference>
<dbReference type="GO" id="GO:0002098">
    <property type="term" value="P:tRNA wobble uridine modification"/>
    <property type="evidence" value="ECO:0007669"/>
    <property type="project" value="TreeGrafter"/>
</dbReference>
<sequence length="655" mass="73095">MAEDFDDVYFSNHNGLEESRYVFLEKNNLPQAWTTHPDRSFVIAETGFGTGLNFLATWQSFEQFQTKAQNLQLHFISCEKYPIAKSDLITALAKWPELSHYSEQLIAQYPDLFAGCHRLSFAHGRVTLDLWLGEASQVFLQMHNQANGYIDAWFLDGFAPNKNPQMWNTTLFQQMARLSKQGATFATFTAAGIVKRGLSEQGFIVNKTKGFGHKRDMLIGRFEQPDIERNTARYFQRHGILKTSSKPAKIAIVGGGLAAANLAMSLVQKGIEVTVMCKDSRFAQGASGNPQGGFYPQLNAEANISSRIQALAFGFASRRYHQLLDLGYDFAHQWCGVLQIGFNPKVIKRQQALLNNNVWPDSLIEYADETHASQIAGVDLPYEGLFIRQGGWLSPPELVKAMFKYAQHLGQCKINLNYFVTEIFKQDKQWIVNASAPEKGQNNSFDAVVVASGSDIQQFSFCDAIPYQLVRGQVEALPSQAPLQNLKTVLCHKGYMTPAIDGFHALGSTYVKQDTSCAYRKDEQTTNLDMHKKALANTSWANDIRGDNKGRAAIRCSLPDHLPTAGSLFDKQIQTAQYKDLYKALPLQKYEVADDLGGLFVLAGLGSRGLTTAPLLAELLASQICNEPLPLESQLLDALNPNRFLIKNLIRRVEP</sequence>
<feature type="domain" description="FAD dependent oxidoreductase" evidence="11">
    <location>
        <begin position="249"/>
        <end position="622"/>
    </location>
</feature>
<dbReference type="InterPro" id="IPR008471">
    <property type="entry name" value="MnmC-like_methylTransf"/>
</dbReference>
<evidence type="ECO:0000256" key="3">
    <source>
        <dbReference type="ARBA" id="ARBA00022630"/>
    </source>
</evidence>
<dbReference type="PANTHER" id="PTHR13847">
    <property type="entry name" value="SARCOSINE DEHYDROGENASE-RELATED"/>
    <property type="match status" value="1"/>
</dbReference>
<evidence type="ECO:0000256" key="5">
    <source>
        <dbReference type="ARBA" id="ARBA00022691"/>
    </source>
</evidence>
<keyword evidence="4 10" id="KW-0808">Transferase</keyword>
<evidence type="ECO:0000256" key="10">
    <source>
        <dbReference type="HAMAP-Rule" id="MF_01102"/>
    </source>
</evidence>
<dbReference type="EC" id="2.1.1.61" evidence="10"/>
<keyword evidence="3 10" id="KW-0285">Flavoprotein</keyword>
<comment type="similarity">
    <text evidence="10">In the C-terminal section; belongs to the DAO family.</text>
</comment>
<dbReference type="InterPro" id="IPR036188">
    <property type="entry name" value="FAD/NAD-bd_sf"/>
</dbReference>
<evidence type="ECO:0000256" key="2">
    <source>
        <dbReference type="ARBA" id="ARBA00022603"/>
    </source>
</evidence>
<evidence type="ECO:0000256" key="1">
    <source>
        <dbReference type="ARBA" id="ARBA00022490"/>
    </source>
</evidence>
<dbReference type="GO" id="GO:0004808">
    <property type="term" value="F:tRNA (5-methylaminomethyl-2-thiouridylate)(34)-methyltransferase activity"/>
    <property type="evidence" value="ECO:0007669"/>
    <property type="project" value="UniProtKB-EC"/>
</dbReference>
<dbReference type="Gene3D" id="3.40.50.150">
    <property type="entry name" value="Vaccinia Virus protein VP39"/>
    <property type="match status" value="1"/>
</dbReference>
<organism evidence="13 14">
    <name type="scientific">Aliiglaciecola lipolytica E3</name>
    <dbReference type="NCBI Taxonomy" id="1127673"/>
    <lineage>
        <taxon>Bacteria</taxon>
        <taxon>Pseudomonadati</taxon>
        <taxon>Pseudomonadota</taxon>
        <taxon>Gammaproteobacteria</taxon>
        <taxon>Alteromonadales</taxon>
        <taxon>Alteromonadaceae</taxon>
        <taxon>Aliiglaciecola</taxon>
    </lineage>
</organism>
<keyword evidence="9 10" id="KW-0511">Multifunctional enzyme</keyword>
<dbReference type="eggNOG" id="COG4121">
    <property type="taxonomic scope" value="Bacteria"/>
</dbReference>
<keyword evidence="7 10" id="KW-0274">FAD</keyword>
<evidence type="ECO:0000259" key="11">
    <source>
        <dbReference type="Pfam" id="PF01266"/>
    </source>
</evidence>